<evidence type="ECO:0000313" key="2">
    <source>
        <dbReference type="Proteomes" id="UP001596116"/>
    </source>
</evidence>
<keyword evidence="1" id="KW-0560">Oxidoreductase</keyword>
<gene>
    <name evidence="1" type="ORF">ACFMB1_18525</name>
</gene>
<dbReference type="PRINTS" id="PR00411">
    <property type="entry name" value="PNDRDTASEI"/>
</dbReference>
<dbReference type="Gene3D" id="3.50.50.60">
    <property type="entry name" value="FAD/NAD(P)-binding domain"/>
    <property type="match status" value="2"/>
</dbReference>
<dbReference type="EC" id="1.-.-.-" evidence="1"/>
<dbReference type="Proteomes" id="UP001596116">
    <property type="component" value="Unassembled WGS sequence"/>
</dbReference>
<dbReference type="GO" id="GO:0016491">
    <property type="term" value="F:oxidoreductase activity"/>
    <property type="evidence" value="ECO:0007669"/>
    <property type="project" value="UniProtKB-KW"/>
</dbReference>
<evidence type="ECO:0000313" key="1">
    <source>
        <dbReference type="EMBL" id="MFC6037557.1"/>
    </source>
</evidence>
<keyword evidence="2" id="KW-1185">Reference proteome</keyword>
<dbReference type="Pfam" id="PF13450">
    <property type="entry name" value="NAD_binding_8"/>
    <property type="match status" value="1"/>
</dbReference>
<dbReference type="PANTHER" id="PTHR42685:SF18">
    <property type="entry name" value="DIGERANYLGERANYLGLYCEROPHOSPHOLIPID REDUCTASE"/>
    <property type="match status" value="1"/>
</dbReference>
<organism evidence="1 2">
    <name type="scientific">Hyphococcus aureus</name>
    <dbReference type="NCBI Taxonomy" id="2666033"/>
    <lineage>
        <taxon>Bacteria</taxon>
        <taxon>Pseudomonadati</taxon>
        <taxon>Pseudomonadota</taxon>
        <taxon>Alphaproteobacteria</taxon>
        <taxon>Parvularculales</taxon>
        <taxon>Parvularculaceae</taxon>
        <taxon>Hyphococcus</taxon>
    </lineage>
</organism>
<dbReference type="RefSeq" id="WP_379881053.1">
    <property type="nucleotide sequence ID" value="NZ_JBHPON010000003.1"/>
</dbReference>
<dbReference type="InterPro" id="IPR050407">
    <property type="entry name" value="Geranylgeranyl_reductase"/>
</dbReference>
<proteinExistence type="predicted"/>
<dbReference type="PRINTS" id="PR00368">
    <property type="entry name" value="FADPNR"/>
</dbReference>
<comment type="caution">
    <text evidence="1">The sequence shown here is derived from an EMBL/GenBank/DDBJ whole genome shotgun (WGS) entry which is preliminary data.</text>
</comment>
<sequence length="383" mass="42320">MAAGIDAPITVIGAGPSGLASAIVLARGGRRVIVRERRRNVGARFHGDFQGLENWSAERDVLDEFRDLGVPVEAPLHPVYRGEAYDFMGRRFPVSDDKPLYYLLRRGPGGGTLDEALLKEARAAGAEIRFGDEVKRAPKNAVIATGPRRADVIASGYTFRTKMDDAQHVCFDDRLAPWGYAYLLIADGRGTLAVCMFRDFKRHRECLEAAKAFFQQHSGLVMCDPKPFGGYGMLSRITRVERKGRRLVGERAGLQDGLAGFGLRYAITSGALAAQSFLGGASYEKLLRRRLGSIHGAGVVNRLVFQVVGDKGRAWALARLSERVGRRGLRRLYRGSLVHRALFPIAAAGFGDRLNHPGCRHVDCDCPWCRMTEKRDRLPDLQL</sequence>
<name>A0ABW1L356_9PROT</name>
<protein>
    <submittedName>
        <fullName evidence="1">NAD(P)/FAD-dependent oxidoreductase</fullName>
        <ecNumber evidence="1">1.-.-.-</ecNumber>
    </submittedName>
</protein>
<dbReference type="EMBL" id="JBHPON010000003">
    <property type="protein sequence ID" value="MFC6037557.1"/>
    <property type="molecule type" value="Genomic_DNA"/>
</dbReference>
<dbReference type="SUPFAM" id="SSF51905">
    <property type="entry name" value="FAD/NAD(P)-binding domain"/>
    <property type="match status" value="1"/>
</dbReference>
<dbReference type="InterPro" id="IPR036188">
    <property type="entry name" value="FAD/NAD-bd_sf"/>
</dbReference>
<accession>A0ABW1L356</accession>
<dbReference type="PANTHER" id="PTHR42685">
    <property type="entry name" value="GERANYLGERANYL DIPHOSPHATE REDUCTASE"/>
    <property type="match status" value="1"/>
</dbReference>
<reference evidence="1 2" key="1">
    <citation type="submission" date="2024-09" db="EMBL/GenBank/DDBJ databases">
        <authorList>
            <person name="Zhang Z.-H."/>
        </authorList>
    </citation>
    <scope>NUCLEOTIDE SEQUENCE [LARGE SCALE GENOMIC DNA]</scope>
    <source>
        <strain evidence="1 2">HHTR114</strain>
    </source>
</reference>